<protein>
    <submittedName>
        <fullName evidence="1">Uncharacterized protein</fullName>
    </submittedName>
</protein>
<accession>A0A316G6M5</accession>
<dbReference type="KEGG" id="salo:EF888_00095"/>
<organism evidence="1 2">
    <name type="scientific">Silicimonas algicola</name>
    <dbReference type="NCBI Taxonomy" id="1826607"/>
    <lineage>
        <taxon>Bacteria</taxon>
        <taxon>Pseudomonadati</taxon>
        <taxon>Pseudomonadota</taxon>
        <taxon>Alphaproteobacteria</taxon>
        <taxon>Rhodobacterales</taxon>
        <taxon>Paracoccaceae</taxon>
    </lineage>
</organism>
<reference evidence="1 2" key="1">
    <citation type="submission" date="2018-05" db="EMBL/GenBank/DDBJ databases">
        <title>Genomic Encyclopedia of Type Strains, Phase IV (KMG-IV): sequencing the most valuable type-strain genomes for metagenomic binning, comparative biology and taxonomic classification.</title>
        <authorList>
            <person name="Goeker M."/>
        </authorList>
    </citation>
    <scope>NUCLEOTIDE SEQUENCE [LARGE SCALE GENOMIC DNA]</scope>
    <source>
        <strain evidence="1 2">DSM 103371</strain>
    </source>
</reference>
<dbReference type="OrthoDB" id="7707180at2"/>
<gene>
    <name evidence="1" type="ORF">C8D95_104282</name>
</gene>
<evidence type="ECO:0000313" key="2">
    <source>
        <dbReference type="Proteomes" id="UP000245390"/>
    </source>
</evidence>
<proteinExistence type="predicted"/>
<evidence type="ECO:0000313" key="1">
    <source>
        <dbReference type="EMBL" id="PWK56609.1"/>
    </source>
</evidence>
<dbReference type="EMBL" id="QGGV01000004">
    <property type="protein sequence ID" value="PWK56609.1"/>
    <property type="molecule type" value="Genomic_DNA"/>
</dbReference>
<keyword evidence="2" id="KW-1185">Reference proteome</keyword>
<name>A0A316G6M5_9RHOB</name>
<dbReference type="RefSeq" id="WP_109759285.1">
    <property type="nucleotide sequence ID" value="NZ_CP034588.1"/>
</dbReference>
<dbReference type="Proteomes" id="UP000245390">
    <property type="component" value="Unassembled WGS sequence"/>
</dbReference>
<comment type="caution">
    <text evidence="1">The sequence shown here is derived from an EMBL/GenBank/DDBJ whole genome shotgun (WGS) entry which is preliminary data.</text>
</comment>
<sequence length="164" mass="17677">MKYDFDIFSVVSADMRKRYASLAAMFGIQDLLDRELAIFRDPAATNALLGASQCVRDCFVAAGFALNAFDTGVEAGLYFPDSAPRRNMVLSRLKGIVAALPDDADWNGFDMDAFFAAAETARPTSGNARIFARMTVSTPVRSEEIVVAAPPMSDFVFGGARNAA</sequence>
<dbReference type="AlphaFoldDB" id="A0A316G6M5"/>